<feature type="chain" id="PRO_5042274947" description="Outer membrane protein with beta-barrel domain" evidence="1">
    <location>
        <begin position="21"/>
        <end position="234"/>
    </location>
</feature>
<feature type="signal peptide" evidence="1">
    <location>
        <begin position="1"/>
        <end position="20"/>
    </location>
</feature>
<sequence>MKKISLIFLCILLVSVNCFAEFVISPKIGYSNIFSLNPGETQNLTFFHKNSLNTFAVSADMGYIGNKGFTFLFNNNFSFLGSINKKMTFNNADIDINFKKIKGAYWNGELLLGYTFKQPMVYCTLATGFGAGTALNMSPESVEFNGNSVNIKDFFSIESFNAGLALHISAAYYFTKNIGISFSLTDTLGFGIFNYAIRVKNAGAIYSVIGNNDLNGSGGFSNVFYLKVGPVFKF</sequence>
<dbReference type="RefSeq" id="WP_255817682.1">
    <property type="nucleotide sequence ID" value="NZ_CP038804.1"/>
</dbReference>
<dbReference type="AlphaFoldDB" id="A0AAE9MVG3"/>
<evidence type="ECO:0000313" key="2">
    <source>
        <dbReference type="EMBL" id="UTY34506.1"/>
    </source>
</evidence>
<evidence type="ECO:0000313" key="3">
    <source>
        <dbReference type="Proteomes" id="UP001058682"/>
    </source>
</evidence>
<dbReference type="Proteomes" id="UP001058682">
    <property type="component" value="Chromosome"/>
</dbReference>
<protein>
    <recommendedName>
        <fullName evidence="4">Outer membrane protein with beta-barrel domain</fullName>
    </recommendedName>
</protein>
<proteinExistence type="predicted"/>
<name>A0AAE9MVG3_9SPIR</name>
<keyword evidence="1" id="KW-0732">Signal</keyword>
<evidence type="ECO:0008006" key="4">
    <source>
        <dbReference type="Google" id="ProtNLM"/>
    </source>
</evidence>
<organism evidence="2 3">
    <name type="scientific">Treponema putidum</name>
    <dbReference type="NCBI Taxonomy" id="221027"/>
    <lineage>
        <taxon>Bacteria</taxon>
        <taxon>Pseudomonadati</taxon>
        <taxon>Spirochaetota</taxon>
        <taxon>Spirochaetia</taxon>
        <taxon>Spirochaetales</taxon>
        <taxon>Treponemataceae</taxon>
        <taxon>Treponema</taxon>
    </lineage>
</organism>
<accession>A0AAE9MVG3</accession>
<gene>
    <name evidence="2" type="ORF">E4N74_11200</name>
</gene>
<dbReference type="EMBL" id="CP038804">
    <property type="protein sequence ID" value="UTY34506.1"/>
    <property type="molecule type" value="Genomic_DNA"/>
</dbReference>
<dbReference type="Pfam" id="PF10895">
    <property type="entry name" value="DUF2715"/>
    <property type="match status" value="1"/>
</dbReference>
<evidence type="ECO:0000256" key="1">
    <source>
        <dbReference type="SAM" id="SignalP"/>
    </source>
</evidence>
<reference evidence="2" key="1">
    <citation type="submission" date="2019-04" db="EMBL/GenBank/DDBJ databases">
        <title>Whole genome sequencing of oral phylogroup 2 treponemes.</title>
        <authorList>
            <person name="Chan Y."/>
            <person name="Zeng H.H."/>
            <person name="Yu X.L."/>
            <person name="Leung W.K."/>
            <person name="Watt R.M."/>
        </authorList>
    </citation>
    <scope>NUCLEOTIDE SEQUENCE</scope>
    <source>
        <strain evidence="2">OMZ 835</strain>
    </source>
</reference>
<dbReference type="InterPro" id="IPR024471">
    <property type="entry name" value="DUF2715"/>
</dbReference>